<evidence type="ECO:0000256" key="2">
    <source>
        <dbReference type="ARBA" id="ARBA00005798"/>
    </source>
</evidence>
<evidence type="ECO:0000256" key="4">
    <source>
        <dbReference type="ARBA" id="ARBA00022622"/>
    </source>
</evidence>
<dbReference type="GO" id="GO:0009277">
    <property type="term" value="C:fungal-type cell wall"/>
    <property type="evidence" value="ECO:0007669"/>
    <property type="project" value="TreeGrafter"/>
</dbReference>
<organism evidence="10 11">
    <name type="scientific">Lachancea lanzarotensis</name>
    <dbReference type="NCBI Taxonomy" id="1245769"/>
    <lineage>
        <taxon>Eukaryota</taxon>
        <taxon>Fungi</taxon>
        <taxon>Dikarya</taxon>
        <taxon>Ascomycota</taxon>
        <taxon>Saccharomycotina</taxon>
        <taxon>Saccharomycetes</taxon>
        <taxon>Saccharomycetales</taxon>
        <taxon>Saccharomycetaceae</taxon>
        <taxon>Lachancea</taxon>
    </lineage>
</organism>
<evidence type="ECO:0000256" key="9">
    <source>
        <dbReference type="SAM" id="SignalP"/>
    </source>
</evidence>
<dbReference type="InterPro" id="IPR051648">
    <property type="entry name" value="CWI-Assembly_Regulator"/>
</dbReference>
<dbReference type="GO" id="GO:0009986">
    <property type="term" value="C:cell surface"/>
    <property type="evidence" value="ECO:0007669"/>
    <property type="project" value="TreeGrafter"/>
</dbReference>
<keyword evidence="7" id="KW-0449">Lipoprotein</keyword>
<evidence type="ECO:0000256" key="7">
    <source>
        <dbReference type="ARBA" id="ARBA00023288"/>
    </source>
</evidence>
<dbReference type="OrthoDB" id="536881at2759"/>
<keyword evidence="8" id="KW-1133">Transmembrane helix</keyword>
<dbReference type="InterPro" id="IPR036941">
    <property type="entry name" value="Rcpt_L-dom_sf"/>
</dbReference>
<evidence type="ECO:0000313" key="11">
    <source>
        <dbReference type="Proteomes" id="UP000054304"/>
    </source>
</evidence>
<keyword evidence="6" id="KW-0325">Glycoprotein</keyword>
<dbReference type="HOGENOM" id="CLU_035846_2_1_1"/>
<keyword evidence="4" id="KW-0336">GPI-anchor</keyword>
<dbReference type="GO" id="GO:0005886">
    <property type="term" value="C:plasma membrane"/>
    <property type="evidence" value="ECO:0007669"/>
    <property type="project" value="UniProtKB-SubCell"/>
</dbReference>
<evidence type="ECO:0000313" key="10">
    <source>
        <dbReference type="EMBL" id="CEP64284.1"/>
    </source>
</evidence>
<accession>A0A0C7ND31</accession>
<dbReference type="GeneID" id="34687832"/>
<comment type="similarity">
    <text evidence="2">Belongs to the SPS2 family.</text>
</comment>
<feature type="transmembrane region" description="Helical" evidence="8">
    <location>
        <begin position="455"/>
        <end position="476"/>
    </location>
</feature>
<evidence type="ECO:0000256" key="1">
    <source>
        <dbReference type="ARBA" id="ARBA00004609"/>
    </source>
</evidence>
<gene>
    <name evidence="10" type="ORF">LALA0_S11e00650g</name>
</gene>
<evidence type="ECO:0000256" key="8">
    <source>
        <dbReference type="SAM" id="Phobius"/>
    </source>
</evidence>
<keyword evidence="8" id="KW-0472">Membrane</keyword>
<proteinExistence type="inferred from homology"/>
<dbReference type="GO" id="GO:0098552">
    <property type="term" value="C:side of membrane"/>
    <property type="evidence" value="ECO:0007669"/>
    <property type="project" value="UniProtKB-KW"/>
</dbReference>
<dbReference type="RefSeq" id="XP_022630492.1">
    <property type="nucleotide sequence ID" value="XM_022775107.1"/>
</dbReference>
<evidence type="ECO:0000256" key="5">
    <source>
        <dbReference type="ARBA" id="ARBA00022729"/>
    </source>
</evidence>
<reference evidence="10 11" key="1">
    <citation type="submission" date="2014-12" db="EMBL/GenBank/DDBJ databases">
        <authorList>
            <person name="Neuveglise Cecile"/>
        </authorList>
    </citation>
    <scope>NUCLEOTIDE SEQUENCE [LARGE SCALE GENOMIC DNA]</scope>
    <source>
        <strain evidence="10 11">CBS 12615</strain>
    </source>
</reference>
<dbReference type="GO" id="GO:0030476">
    <property type="term" value="P:ascospore wall assembly"/>
    <property type="evidence" value="ECO:0007669"/>
    <property type="project" value="TreeGrafter"/>
</dbReference>
<comment type="subcellular location">
    <subcellularLocation>
        <location evidence="1">Cell membrane</location>
        <topology evidence="1">Lipid-anchor</topology>
        <topology evidence="1">GPI-anchor</topology>
    </subcellularLocation>
</comment>
<sequence>MRLSEILAASLVLLEGHQASGSSAQKPFERSRDFTRPHAVRVNTQNIGKRETAPAFESLQDEWSAGVVGVQALRFEKSTAVAEICKKDVHNIESAAQLYQLQQSCRSIAGTLQISEFLDPVIDLGGLQNINGDLIIENLPEVVRIQGHNLVSVGGTFKIDSLTSLTSVYLPTLHHFDVMEWKVVPTLTSLSLAPNISHAKRVTISDTSLIGIDVLENIEDLEILNINNNRYMEYVKSNVKQVHEQLSISSNARELQVEMPALLWANNLTVRDVASISFPRLQHVNKSLEIIENYFESFEAPLLKTVGGTLGVIQNSRLARVDFSNVTTIQGGLMIANNSNIDKIDFLPELREIGGAIQFIGTFHDTEFPKLRLVRGSALVRSTSSTLDCSKWITPASGNSIIRGGRIMCTTGQSRNTARVSEDGKLLDHQETQFEIKPETSEKTNVASSVVNKSGIVNIGFALVFGWAAISICSAITR</sequence>
<evidence type="ECO:0000256" key="6">
    <source>
        <dbReference type="ARBA" id="ARBA00023180"/>
    </source>
</evidence>
<protein>
    <submittedName>
        <fullName evidence="10">LALA0S11e00650g1_1</fullName>
    </submittedName>
</protein>
<dbReference type="PANTHER" id="PTHR31018">
    <property type="entry name" value="SPORULATION-SPECIFIC PROTEIN-RELATED"/>
    <property type="match status" value="1"/>
</dbReference>
<keyword evidence="3" id="KW-1003">Cell membrane</keyword>
<dbReference type="Gene3D" id="3.80.20.20">
    <property type="entry name" value="Receptor L-domain"/>
    <property type="match status" value="1"/>
</dbReference>
<feature type="signal peptide" evidence="9">
    <location>
        <begin position="1"/>
        <end position="24"/>
    </location>
</feature>
<dbReference type="SUPFAM" id="SSF52058">
    <property type="entry name" value="L domain-like"/>
    <property type="match status" value="2"/>
</dbReference>
<dbReference type="STRING" id="1245769.A0A0C7ND31"/>
<dbReference type="EMBL" id="LN736370">
    <property type="protein sequence ID" value="CEP64284.1"/>
    <property type="molecule type" value="Genomic_DNA"/>
</dbReference>
<keyword evidence="5 9" id="KW-0732">Signal</keyword>
<name>A0A0C7ND31_9SACH</name>
<evidence type="ECO:0000256" key="3">
    <source>
        <dbReference type="ARBA" id="ARBA00022475"/>
    </source>
</evidence>
<keyword evidence="11" id="KW-1185">Reference proteome</keyword>
<keyword evidence="8" id="KW-0812">Transmembrane</keyword>
<feature type="chain" id="PRO_5002195524" evidence="9">
    <location>
        <begin position="25"/>
        <end position="478"/>
    </location>
</feature>
<dbReference type="AlphaFoldDB" id="A0A0C7ND31"/>
<dbReference type="Proteomes" id="UP000054304">
    <property type="component" value="Unassembled WGS sequence"/>
</dbReference>
<dbReference type="PANTHER" id="PTHR31018:SF12">
    <property type="entry name" value="SPORULATION-SPECIFIC PROTEIN 2-RELATED"/>
    <property type="match status" value="1"/>
</dbReference>